<evidence type="ECO:0000256" key="5">
    <source>
        <dbReference type="ARBA" id="ARBA00022989"/>
    </source>
</evidence>
<accession>A0A0N1IME8</accession>
<keyword evidence="9" id="KW-1185">Reference proteome</keyword>
<evidence type="ECO:0000256" key="4">
    <source>
        <dbReference type="ARBA" id="ARBA00022729"/>
    </source>
</evidence>
<dbReference type="AlphaFoldDB" id="A0A0N1IME8"/>
<feature type="transmembrane region" description="Helical" evidence="7">
    <location>
        <begin position="213"/>
        <end position="234"/>
    </location>
</feature>
<dbReference type="OrthoDB" id="1666796at2759"/>
<sequence>MGRIRWFPILVAVAVMLAAFATGKPDHTYQENDEVHVYADKMSPGGNLYETYSYKDAPGCPILAVDKSLTLGELLAGHSTGVLQTNINFNRSLNSSMLCQFKATDREAEVLKYYIKNNYSYELRIDGMPIWGAIGYVSSDHSEHIYLHRTFYIGIHNGHIVNVTLQTASPVKVTPNVVLIFTYSVIFEPSAVDYANRFSTVFETPYTRSRTRLVSLINSVLIILFLSCAILLIMTRTLRADYARVEQETQLGIDVLDRVDESGWRCLYADVFRVPRHTGLFCAVLGCGSQLLVLAAFGIAMSTLSKNQILMNRNLVAYTILGYVFSAFVAGYVSGYQFMGCGMLAPPMASKWIRAFHVAFMIAPVTYAVAFVPSTSAAILCGSAQVPRLKGIVIVVLLWVFIAYPLCLAGVLCSRYVFRRTERRRNIPHVNQIPRLIPRPPRRMLAPCTLLLSSGALPFISVFVELSFVFASLWCYKFFHLYGFLAMTIALYVGITACVSVTATFLLLSTENHHWKWMSIGFGASCSLYVLLYAVYFYIFKTAMHGLYMWVVYSSYCVMFALFLSIVGGTVSYFAASFLVKKIYSQAKHD</sequence>
<feature type="transmembrane region" description="Helical" evidence="7">
    <location>
        <begin position="280"/>
        <end position="303"/>
    </location>
</feature>
<keyword evidence="5 7" id="KW-1133">Transmembrane helix</keyword>
<feature type="transmembrane region" description="Helical" evidence="7">
    <location>
        <begin position="444"/>
        <end position="464"/>
    </location>
</feature>
<gene>
    <name evidence="8" type="ORF">ABL78_1236</name>
</gene>
<name>A0A0N1IME8_LEPSE</name>
<dbReference type="GO" id="GO:0016020">
    <property type="term" value="C:membrane"/>
    <property type="evidence" value="ECO:0007669"/>
    <property type="project" value="UniProtKB-SubCell"/>
</dbReference>
<dbReference type="OMA" id="DAPCRVN"/>
<comment type="caution">
    <text evidence="8">The sequence shown here is derived from an EMBL/GenBank/DDBJ whole genome shotgun (WGS) entry which is preliminary data.</text>
</comment>
<dbReference type="Proteomes" id="UP000038009">
    <property type="component" value="Unassembled WGS sequence"/>
</dbReference>
<feature type="transmembrane region" description="Helical" evidence="7">
    <location>
        <begin position="551"/>
        <end position="580"/>
    </location>
</feature>
<feature type="transmembrane region" description="Helical" evidence="7">
    <location>
        <begin position="520"/>
        <end position="539"/>
    </location>
</feature>
<dbReference type="VEuPathDB" id="TriTrypDB:Lsey_0019_0210"/>
<evidence type="ECO:0000256" key="7">
    <source>
        <dbReference type="RuleBase" id="RU363079"/>
    </source>
</evidence>
<evidence type="ECO:0000313" key="9">
    <source>
        <dbReference type="Proteomes" id="UP000038009"/>
    </source>
</evidence>
<comment type="similarity">
    <text evidence="2 7">Belongs to the nonaspanin (TM9SF) (TC 9.A.2) family.</text>
</comment>
<reference evidence="8 9" key="1">
    <citation type="journal article" date="2015" name="PLoS Pathog.">
        <title>Leptomonas seymouri: Adaptations to the Dixenous Life Cycle Analyzed by Genome Sequencing, Transcriptome Profiling and Co-infection with Leishmania donovani.</title>
        <authorList>
            <person name="Kraeva N."/>
            <person name="Butenko A."/>
            <person name="Hlavacova J."/>
            <person name="Kostygov A."/>
            <person name="Myskova J."/>
            <person name="Grybchuk D."/>
            <person name="Lestinova T."/>
            <person name="Votypka J."/>
            <person name="Volf P."/>
            <person name="Opperdoes F."/>
            <person name="Flegontov P."/>
            <person name="Lukes J."/>
            <person name="Yurchenko V."/>
        </authorList>
    </citation>
    <scope>NUCLEOTIDE SEQUENCE [LARGE SCALE GENOMIC DNA]</scope>
    <source>
        <strain evidence="8 9">ATCC 30220</strain>
    </source>
</reference>
<keyword evidence="4 7" id="KW-0732">Signal</keyword>
<feature type="signal peptide" evidence="7">
    <location>
        <begin position="1"/>
        <end position="23"/>
    </location>
</feature>
<evidence type="ECO:0000256" key="1">
    <source>
        <dbReference type="ARBA" id="ARBA00004141"/>
    </source>
</evidence>
<evidence type="ECO:0000256" key="2">
    <source>
        <dbReference type="ARBA" id="ARBA00005227"/>
    </source>
</evidence>
<evidence type="ECO:0000256" key="3">
    <source>
        <dbReference type="ARBA" id="ARBA00022692"/>
    </source>
</evidence>
<dbReference type="InterPro" id="IPR004240">
    <property type="entry name" value="EMP70"/>
</dbReference>
<feature type="transmembrane region" description="Helical" evidence="7">
    <location>
        <begin position="392"/>
        <end position="418"/>
    </location>
</feature>
<evidence type="ECO:0000313" key="8">
    <source>
        <dbReference type="EMBL" id="KPI89655.1"/>
    </source>
</evidence>
<evidence type="ECO:0000256" key="6">
    <source>
        <dbReference type="ARBA" id="ARBA00023136"/>
    </source>
</evidence>
<feature type="transmembrane region" description="Helical" evidence="7">
    <location>
        <begin position="355"/>
        <end position="380"/>
    </location>
</feature>
<feature type="transmembrane region" description="Helical" evidence="7">
    <location>
        <begin position="484"/>
        <end position="508"/>
    </location>
</feature>
<feature type="chain" id="PRO_5007355451" description="Transmembrane 9 superfamily member" evidence="7">
    <location>
        <begin position="24"/>
        <end position="590"/>
    </location>
</feature>
<feature type="transmembrane region" description="Helical" evidence="7">
    <location>
        <begin position="315"/>
        <end position="334"/>
    </location>
</feature>
<organism evidence="8 9">
    <name type="scientific">Leptomonas seymouri</name>
    <dbReference type="NCBI Taxonomy" id="5684"/>
    <lineage>
        <taxon>Eukaryota</taxon>
        <taxon>Discoba</taxon>
        <taxon>Euglenozoa</taxon>
        <taxon>Kinetoplastea</taxon>
        <taxon>Metakinetoplastina</taxon>
        <taxon>Trypanosomatida</taxon>
        <taxon>Trypanosomatidae</taxon>
        <taxon>Leishmaniinae</taxon>
        <taxon>Leptomonas</taxon>
    </lineage>
</organism>
<dbReference type="EMBL" id="LJSK01000019">
    <property type="protein sequence ID" value="KPI89655.1"/>
    <property type="molecule type" value="Genomic_DNA"/>
</dbReference>
<keyword evidence="3 7" id="KW-0812">Transmembrane</keyword>
<protein>
    <recommendedName>
        <fullName evidence="7">Transmembrane 9 superfamily member</fullName>
    </recommendedName>
</protein>
<proteinExistence type="inferred from homology"/>
<keyword evidence="6 7" id="KW-0472">Membrane</keyword>
<dbReference type="PANTHER" id="PTHR10766:SF41">
    <property type="entry name" value="TRANSMEMBRANE 9 SUPERFAMILY MEMBER 3"/>
    <property type="match status" value="1"/>
</dbReference>
<dbReference type="GO" id="GO:0072657">
    <property type="term" value="P:protein localization to membrane"/>
    <property type="evidence" value="ECO:0007669"/>
    <property type="project" value="TreeGrafter"/>
</dbReference>
<dbReference type="Pfam" id="PF02990">
    <property type="entry name" value="EMP70"/>
    <property type="match status" value="1"/>
</dbReference>
<comment type="subcellular location">
    <subcellularLocation>
        <location evidence="1">Membrane</location>
        <topology evidence="1">Multi-pass membrane protein</topology>
    </subcellularLocation>
</comment>
<dbReference type="PANTHER" id="PTHR10766">
    <property type="entry name" value="TRANSMEMBRANE 9 SUPERFAMILY PROTEIN"/>
    <property type="match status" value="1"/>
</dbReference>